<dbReference type="EMBL" id="JBHTBS010000002">
    <property type="protein sequence ID" value="MFC7336555.1"/>
    <property type="molecule type" value="Genomic_DNA"/>
</dbReference>
<dbReference type="InterPro" id="IPR019239">
    <property type="entry name" value="VapB_antitoxin"/>
</dbReference>
<evidence type="ECO:0000313" key="1">
    <source>
        <dbReference type="EMBL" id="MFC7336555.1"/>
    </source>
</evidence>
<organism evidence="1 2">
    <name type="scientific">Haloferula chungangensis</name>
    <dbReference type="NCBI Taxonomy" id="1048331"/>
    <lineage>
        <taxon>Bacteria</taxon>
        <taxon>Pseudomonadati</taxon>
        <taxon>Verrucomicrobiota</taxon>
        <taxon>Verrucomicrobiia</taxon>
        <taxon>Verrucomicrobiales</taxon>
        <taxon>Verrucomicrobiaceae</taxon>
        <taxon>Haloferula</taxon>
    </lineage>
</organism>
<sequence>MKMTMHIDDALLARVMDIHGIETKTEAVHFALNELDRRSRLKEMLKTGLGLSPDELKGGVYEDYDPTHLRVAEPETPYGSKRSD</sequence>
<name>A0ABW2L5X1_9BACT</name>
<accession>A0ABW2L5X1</accession>
<protein>
    <submittedName>
        <fullName evidence="1">Type II toxin-antitoxin system VapB family antitoxin</fullName>
    </submittedName>
</protein>
<dbReference type="Proteomes" id="UP001596472">
    <property type="component" value="Unassembled WGS sequence"/>
</dbReference>
<comment type="caution">
    <text evidence="1">The sequence shown here is derived from an EMBL/GenBank/DDBJ whole genome shotgun (WGS) entry which is preliminary data.</text>
</comment>
<reference evidence="2" key="1">
    <citation type="journal article" date="2019" name="Int. J. Syst. Evol. Microbiol.">
        <title>The Global Catalogue of Microorganisms (GCM) 10K type strain sequencing project: providing services to taxonomists for standard genome sequencing and annotation.</title>
        <authorList>
            <consortium name="The Broad Institute Genomics Platform"/>
            <consortium name="The Broad Institute Genome Sequencing Center for Infectious Disease"/>
            <person name="Wu L."/>
            <person name="Ma J."/>
        </authorList>
    </citation>
    <scope>NUCLEOTIDE SEQUENCE [LARGE SCALE GENOMIC DNA]</scope>
    <source>
        <strain evidence="2">CGMCC 4.1467</strain>
    </source>
</reference>
<proteinExistence type="predicted"/>
<gene>
    <name evidence="1" type="ORF">ACFQY0_05140</name>
</gene>
<dbReference type="Pfam" id="PF09957">
    <property type="entry name" value="VapB_antitoxin"/>
    <property type="match status" value="1"/>
</dbReference>
<evidence type="ECO:0000313" key="2">
    <source>
        <dbReference type="Proteomes" id="UP001596472"/>
    </source>
</evidence>
<keyword evidence="2" id="KW-1185">Reference proteome</keyword>